<dbReference type="AlphaFoldDB" id="A0A835N5X2"/>
<dbReference type="EMBL" id="JADGMS010000002">
    <property type="protein sequence ID" value="KAF9686832.1"/>
    <property type="molecule type" value="Genomic_DNA"/>
</dbReference>
<organism evidence="1 2">
    <name type="scientific">Salix dunnii</name>
    <dbReference type="NCBI Taxonomy" id="1413687"/>
    <lineage>
        <taxon>Eukaryota</taxon>
        <taxon>Viridiplantae</taxon>
        <taxon>Streptophyta</taxon>
        <taxon>Embryophyta</taxon>
        <taxon>Tracheophyta</taxon>
        <taxon>Spermatophyta</taxon>
        <taxon>Magnoliopsida</taxon>
        <taxon>eudicotyledons</taxon>
        <taxon>Gunneridae</taxon>
        <taxon>Pentapetalae</taxon>
        <taxon>rosids</taxon>
        <taxon>fabids</taxon>
        <taxon>Malpighiales</taxon>
        <taxon>Salicaceae</taxon>
        <taxon>Saliceae</taxon>
        <taxon>Salix</taxon>
    </lineage>
</organism>
<sequence>MVAENTVSTHRQGIPGSNKINGIVVALPIDMSSSKMNFCKLLLHSNAECHMREKARESSQTWHPGMILHELKNSSSFLLYLKITVSGESNP</sequence>
<evidence type="ECO:0000313" key="2">
    <source>
        <dbReference type="Proteomes" id="UP000657918"/>
    </source>
</evidence>
<comment type="caution">
    <text evidence="1">The sequence shown here is derived from an EMBL/GenBank/DDBJ whole genome shotgun (WGS) entry which is preliminary data.</text>
</comment>
<name>A0A835N5X2_9ROSI</name>
<accession>A0A835N5X2</accession>
<protein>
    <submittedName>
        <fullName evidence="1">Uncharacterized protein</fullName>
    </submittedName>
</protein>
<evidence type="ECO:0000313" key="1">
    <source>
        <dbReference type="EMBL" id="KAF9686832.1"/>
    </source>
</evidence>
<reference evidence="1 2" key="1">
    <citation type="submission" date="2020-10" db="EMBL/GenBank/DDBJ databases">
        <title>Plant Genome Project.</title>
        <authorList>
            <person name="Zhang R.-G."/>
        </authorList>
    </citation>
    <scope>NUCLEOTIDE SEQUENCE [LARGE SCALE GENOMIC DNA]</scope>
    <source>
        <strain evidence="1">FAFU-HL-1</strain>
        <tissue evidence="1">Leaf</tissue>
    </source>
</reference>
<keyword evidence="2" id="KW-1185">Reference proteome</keyword>
<gene>
    <name evidence="1" type="ORF">SADUNF_Sadunf02G0030700</name>
</gene>
<dbReference type="Proteomes" id="UP000657918">
    <property type="component" value="Unassembled WGS sequence"/>
</dbReference>
<proteinExistence type="predicted"/>